<evidence type="ECO:0000313" key="2">
    <source>
        <dbReference type="EMBL" id="PSU30886.1"/>
    </source>
</evidence>
<proteinExistence type="predicted"/>
<keyword evidence="3" id="KW-1185">Reference proteome</keyword>
<organism evidence="2 3">
    <name type="scientific">Photobacterium lutimaris</name>
    <dbReference type="NCBI Taxonomy" id="388278"/>
    <lineage>
        <taxon>Bacteria</taxon>
        <taxon>Pseudomonadati</taxon>
        <taxon>Pseudomonadota</taxon>
        <taxon>Gammaproteobacteria</taxon>
        <taxon>Vibrionales</taxon>
        <taxon>Vibrionaceae</taxon>
        <taxon>Photobacterium</taxon>
    </lineage>
</organism>
<name>A0A2T3IRA8_9GAMM</name>
<reference evidence="2 3" key="1">
    <citation type="submission" date="2018-03" db="EMBL/GenBank/DDBJ databases">
        <title>Whole genome sequencing of Histamine producing bacteria.</title>
        <authorList>
            <person name="Butler K."/>
        </authorList>
    </citation>
    <scope>NUCLEOTIDE SEQUENCE [LARGE SCALE GENOMIC DNA]</scope>
    <source>
        <strain evidence="2 3">JCM 13586</strain>
    </source>
</reference>
<keyword evidence="1" id="KW-0812">Transmembrane</keyword>
<gene>
    <name evidence="2" type="ORF">C9I99_22745</name>
</gene>
<sequence length="78" mass="8894">MVGKAGRPVSESDTRDRLITEARKLFVSFMVFPFLIPPSMLTMQNIEMDEAYLAELVEHNVNVLVRGLMIPKEENKPC</sequence>
<accession>A0A2T3IRA8</accession>
<dbReference type="Gene3D" id="1.10.357.10">
    <property type="entry name" value="Tetracycline Repressor, domain 2"/>
    <property type="match status" value="1"/>
</dbReference>
<protein>
    <submittedName>
        <fullName evidence="2">Uncharacterized protein</fullName>
    </submittedName>
</protein>
<dbReference type="AlphaFoldDB" id="A0A2T3IRA8"/>
<evidence type="ECO:0000256" key="1">
    <source>
        <dbReference type="SAM" id="Phobius"/>
    </source>
</evidence>
<evidence type="ECO:0000313" key="3">
    <source>
        <dbReference type="Proteomes" id="UP000241222"/>
    </source>
</evidence>
<comment type="caution">
    <text evidence="2">The sequence shown here is derived from an EMBL/GenBank/DDBJ whole genome shotgun (WGS) entry which is preliminary data.</text>
</comment>
<feature type="transmembrane region" description="Helical" evidence="1">
    <location>
        <begin position="25"/>
        <end position="43"/>
    </location>
</feature>
<dbReference type="EMBL" id="PYMH01000015">
    <property type="protein sequence ID" value="PSU30886.1"/>
    <property type="molecule type" value="Genomic_DNA"/>
</dbReference>
<dbReference type="Proteomes" id="UP000241222">
    <property type="component" value="Unassembled WGS sequence"/>
</dbReference>
<keyword evidence="1" id="KW-1133">Transmembrane helix</keyword>
<keyword evidence="1" id="KW-0472">Membrane</keyword>